<evidence type="ECO:0000313" key="17">
    <source>
        <dbReference type="RefSeq" id="XP_034283389.1"/>
    </source>
</evidence>
<proteinExistence type="inferred from homology"/>
<feature type="region of interest" description="Disordered" evidence="13">
    <location>
        <begin position="1"/>
        <end position="76"/>
    </location>
</feature>
<dbReference type="RefSeq" id="XP_034283388.1">
    <property type="nucleotide sequence ID" value="XM_034427497.1"/>
</dbReference>
<dbReference type="PANTHER" id="PTHR14911:SF1">
    <property type="entry name" value="THUMP DOMAIN-CONTAINING PROTEIN 2"/>
    <property type="match status" value="1"/>
</dbReference>
<dbReference type="CDD" id="cd11715">
    <property type="entry name" value="THUMP_AdoMetMT"/>
    <property type="match status" value="1"/>
</dbReference>
<evidence type="ECO:0000256" key="4">
    <source>
        <dbReference type="ARBA" id="ARBA00022679"/>
    </source>
</evidence>
<evidence type="ECO:0000256" key="11">
    <source>
        <dbReference type="ARBA" id="ARBA00077987"/>
    </source>
</evidence>
<dbReference type="Pfam" id="PF01170">
    <property type="entry name" value="UPF0020"/>
    <property type="match status" value="1"/>
</dbReference>
<evidence type="ECO:0000256" key="2">
    <source>
        <dbReference type="ARBA" id="ARBA00008361"/>
    </source>
</evidence>
<dbReference type="Pfam" id="PF02926">
    <property type="entry name" value="THUMP"/>
    <property type="match status" value="1"/>
</dbReference>
<dbReference type="FunFam" id="3.40.50.150:FF:000177">
    <property type="entry name" value="THUMP domain containing 2, isoform CRA_b"/>
    <property type="match status" value="1"/>
</dbReference>
<protein>
    <recommendedName>
        <fullName evidence="10">U6 snRNA (guanine-N(2))-methyltransferase THUMPD2</fullName>
    </recommendedName>
    <alternativeName>
        <fullName evidence="11">THUMP domain-containing protein 2</fullName>
    </alternativeName>
</protein>
<evidence type="ECO:0000256" key="6">
    <source>
        <dbReference type="ARBA" id="ARBA00023242"/>
    </source>
</evidence>
<evidence type="ECO:0000256" key="1">
    <source>
        <dbReference type="ARBA" id="ARBA00004123"/>
    </source>
</evidence>
<feature type="compositionally biased region" description="Low complexity" evidence="13">
    <location>
        <begin position="46"/>
        <end position="56"/>
    </location>
</feature>
<dbReference type="OrthoDB" id="2013972at2759"/>
<evidence type="ECO:0000256" key="12">
    <source>
        <dbReference type="PROSITE-ProRule" id="PRU00529"/>
    </source>
</evidence>
<sequence length="575" mass="64462">MQFAALHWKGRMGRRQKHKATREAAPLPAGGKLLSGLPSATREESGGSVDVPGGDSTPAVSRDKVAMADGGKRERPNEARRCSRYFCTAGRGMEPFLIEEVQARLGATQVEYVSGKVFFNTNLELSMLKKLKSAERLFLLLKKCPPLSFHGNKGRIIQDVQKLVNENPRCWLHTTAVWRSLYDQSAKQQNLCQEYPDSKKQKLEEENHIENEKQKMQIILETDTIKNPIEDQQKCDTQNVCKNILLPQGRLFLENTPELIQDKTIVCNSYFSFRVSCRCSGILAKLFTAQELGKIIGITLMKNFGWKADLRNPDLEIFVHLNDIYSVIGIPLFRLPLASRAYIKTAGLRSTIAWAMTSLAEIKAGAFVLDPMCGLGTILLEAATEWPNVYYFGSDISDSQLQGAYSNIRDASLIDKIELFKSSVTGLPFLSESIDVILTDIPFGKKFKITEDMKFLPRVFQELERVLCFGGTVVLLLNQELYKCISNDTAHCSRTERSILAESSTDCRQSNLISAEQDIKQESISCGTVSPSSQDTREEHLSYKKADLGSLVFIESFEVSLGKTNAFICKYKKIT</sequence>
<dbReference type="InterPro" id="IPR004114">
    <property type="entry name" value="THUMP_dom"/>
</dbReference>
<gene>
    <name evidence="16 17" type="primary">THUMPD2</name>
</gene>
<dbReference type="InterPro" id="IPR029063">
    <property type="entry name" value="SAM-dependent_MTases_sf"/>
</dbReference>
<dbReference type="GO" id="GO:0003723">
    <property type="term" value="F:RNA binding"/>
    <property type="evidence" value="ECO:0007669"/>
    <property type="project" value="UniProtKB-UniRule"/>
</dbReference>
<dbReference type="PROSITE" id="PS51165">
    <property type="entry name" value="THUMP"/>
    <property type="match status" value="1"/>
</dbReference>
<feature type="compositionally biased region" description="Basic residues" evidence="13">
    <location>
        <begin position="8"/>
        <end position="20"/>
    </location>
</feature>
<keyword evidence="3" id="KW-0489">Methyltransferase</keyword>
<keyword evidence="5 12" id="KW-0694">RNA-binding</keyword>
<evidence type="ECO:0000256" key="13">
    <source>
        <dbReference type="SAM" id="MobiDB-lite"/>
    </source>
</evidence>
<keyword evidence="4" id="KW-0808">Transferase</keyword>
<dbReference type="RefSeq" id="XP_034283389.1">
    <property type="nucleotide sequence ID" value="XM_034427498.1"/>
</dbReference>
<evidence type="ECO:0000256" key="5">
    <source>
        <dbReference type="ARBA" id="ARBA00022884"/>
    </source>
</evidence>
<feature type="compositionally biased region" description="Basic and acidic residues" evidence="13">
    <location>
        <begin position="61"/>
        <end position="76"/>
    </location>
</feature>
<organism evidence="15 17">
    <name type="scientific">Pantherophis guttatus</name>
    <name type="common">Corn snake</name>
    <name type="synonym">Elaphe guttata</name>
    <dbReference type="NCBI Taxonomy" id="94885"/>
    <lineage>
        <taxon>Eukaryota</taxon>
        <taxon>Metazoa</taxon>
        <taxon>Chordata</taxon>
        <taxon>Craniata</taxon>
        <taxon>Vertebrata</taxon>
        <taxon>Euteleostomi</taxon>
        <taxon>Lepidosauria</taxon>
        <taxon>Squamata</taxon>
        <taxon>Bifurcata</taxon>
        <taxon>Unidentata</taxon>
        <taxon>Episquamata</taxon>
        <taxon>Toxicofera</taxon>
        <taxon>Serpentes</taxon>
        <taxon>Colubroidea</taxon>
        <taxon>Colubridae</taxon>
        <taxon>Colubrinae</taxon>
        <taxon>Pantherophis</taxon>
    </lineage>
</organism>
<dbReference type="SUPFAM" id="SSF143437">
    <property type="entry name" value="THUMP domain-like"/>
    <property type="match status" value="1"/>
</dbReference>
<evidence type="ECO:0000259" key="14">
    <source>
        <dbReference type="PROSITE" id="PS51165"/>
    </source>
</evidence>
<dbReference type="SMART" id="SM00981">
    <property type="entry name" value="THUMP"/>
    <property type="match status" value="1"/>
</dbReference>
<evidence type="ECO:0000256" key="3">
    <source>
        <dbReference type="ARBA" id="ARBA00022603"/>
    </source>
</evidence>
<dbReference type="OMA" id="QWTSAVM"/>
<comment type="function">
    <text evidence="8">Catalytic subunit of the THUMPD2-TRM112 methyltransferase complex, that specifically mediates the S-adenosyl-L-methionine-dependent N(2)-methylation of guanosine nucleotides, most probably at position 72 (m2G72), in the U6snRNA of the major spliceosome. This modification in the U6 snRNA affects the constitutive splicing efficiency of introns that have suboptimal splice sites and can impact final mRNA levels.</text>
</comment>
<dbReference type="GO" id="GO:0043527">
    <property type="term" value="C:tRNA methyltransferase complex"/>
    <property type="evidence" value="ECO:0007669"/>
    <property type="project" value="UniProtKB-ARBA"/>
</dbReference>
<dbReference type="InterPro" id="IPR000241">
    <property type="entry name" value="RlmKL-like_Mtase"/>
</dbReference>
<keyword evidence="6" id="KW-0539">Nucleus</keyword>
<comment type="subcellular location">
    <subcellularLocation>
        <location evidence="1">Nucleus</location>
    </subcellularLocation>
</comment>
<dbReference type="PANTHER" id="PTHR14911">
    <property type="entry name" value="THUMP DOMAIN-CONTAINING"/>
    <property type="match status" value="1"/>
</dbReference>
<evidence type="ECO:0000313" key="15">
    <source>
        <dbReference type="Proteomes" id="UP001652622"/>
    </source>
</evidence>
<dbReference type="CTD" id="80745"/>
<accession>A0A6P9CKE5</accession>
<comment type="subunit">
    <text evidence="9">Part of the heterodimeric THUMPD2-TRM112 methyltransferase complex; this complex forms an active tRNA methyltransferase, where TRMT112 acts as an activator of the catalytic subunit THUMPD2.</text>
</comment>
<evidence type="ECO:0000256" key="7">
    <source>
        <dbReference type="ARBA" id="ARBA00050381"/>
    </source>
</evidence>
<dbReference type="Gene3D" id="3.40.50.150">
    <property type="entry name" value="Vaccinia Virus protein VP39"/>
    <property type="match status" value="1"/>
</dbReference>
<evidence type="ECO:0000256" key="9">
    <source>
        <dbReference type="ARBA" id="ARBA00065362"/>
    </source>
</evidence>
<evidence type="ECO:0000256" key="10">
    <source>
        <dbReference type="ARBA" id="ARBA00072638"/>
    </source>
</evidence>
<evidence type="ECO:0000313" key="16">
    <source>
        <dbReference type="RefSeq" id="XP_034283388.1"/>
    </source>
</evidence>
<comment type="catalytic activity">
    <reaction evidence="7">
        <text>guanosine in U6 snRNA + S-adenosyl-L-methionine = N(2)-methylguanosine in U6 snRNA + S-adenosyl-L-homocysteine + H(+)</text>
        <dbReference type="Rhea" id="RHEA:83423"/>
        <dbReference type="Rhea" id="RHEA-COMP:20128"/>
        <dbReference type="Rhea" id="RHEA-COMP:20129"/>
        <dbReference type="ChEBI" id="CHEBI:15378"/>
        <dbReference type="ChEBI" id="CHEBI:57856"/>
        <dbReference type="ChEBI" id="CHEBI:59789"/>
        <dbReference type="ChEBI" id="CHEBI:74269"/>
        <dbReference type="ChEBI" id="CHEBI:74481"/>
    </reaction>
    <physiologicalReaction direction="left-to-right" evidence="7">
        <dbReference type="Rhea" id="RHEA:83424"/>
    </physiologicalReaction>
</comment>
<feature type="domain" description="THUMP" evidence="14">
    <location>
        <begin position="210"/>
        <end position="332"/>
    </location>
</feature>
<dbReference type="Proteomes" id="UP001652622">
    <property type="component" value="Unplaced"/>
</dbReference>
<evidence type="ECO:0000256" key="8">
    <source>
        <dbReference type="ARBA" id="ARBA00055679"/>
    </source>
</evidence>
<dbReference type="GO" id="GO:0005634">
    <property type="term" value="C:nucleus"/>
    <property type="evidence" value="ECO:0007669"/>
    <property type="project" value="UniProtKB-SubCell"/>
</dbReference>
<dbReference type="CDD" id="cd02440">
    <property type="entry name" value="AdoMet_MTases"/>
    <property type="match status" value="1"/>
</dbReference>
<keyword evidence="15" id="KW-1185">Reference proteome</keyword>
<dbReference type="GO" id="GO:0016423">
    <property type="term" value="F:tRNA (guanine) methyltransferase activity"/>
    <property type="evidence" value="ECO:0007669"/>
    <property type="project" value="TreeGrafter"/>
</dbReference>
<dbReference type="GO" id="GO:0030488">
    <property type="term" value="P:tRNA methylation"/>
    <property type="evidence" value="ECO:0007669"/>
    <property type="project" value="TreeGrafter"/>
</dbReference>
<dbReference type="GeneID" id="117671561"/>
<dbReference type="SUPFAM" id="SSF53335">
    <property type="entry name" value="S-adenosyl-L-methionine-dependent methyltransferases"/>
    <property type="match status" value="1"/>
</dbReference>
<dbReference type="KEGG" id="pgut:117671561"/>
<dbReference type="AlphaFoldDB" id="A0A6P9CKE5"/>
<comment type="similarity">
    <text evidence="2">Belongs to the methyltransferase superfamily.</text>
</comment>
<reference evidence="16 17" key="1">
    <citation type="submission" date="2025-04" db="UniProtKB">
        <authorList>
            <consortium name="RefSeq"/>
        </authorList>
    </citation>
    <scope>IDENTIFICATION</scope>
    <source>
        <tissue evidence="16 17">Blood</tissue>
    </source>
</reference>
<dbReference type="Gene3D" id="3.30.2130.30">
    <property type="match status" value="1"/>
</dbReference>
<name>A0A6P9CKE5_PANGU</name>